<comment type="caution">
    <text evidence="1">The sequence shown here is derived from an EMBL/GenBank/DDBJ whole genome shotgun (WGS) entry which is preliminary data.</text>
</comment>
<organism evidence="1 2">
    <name type="scientific">Eretmocerus hayati</name>
    <dbReference type="NCBI Taxonomy" id="131215"/>
    <lineage>
        <taxon>Eukaryota</taxon>
        <taxon>Metazoa</taxon>
        <taxon>Ecdysozoa</taxon>
        <taxon>Arthropoda</taxon>
        <taxon>Hexapoda</taxon>
        <taxon>Insecta</taxon>
        <taxon>Pterygota</taxon>
        <taxon>Neoptera</taxon>
        <taxon>Endopterygota</taxon>
        <taxon>Hymenoptera</taxon>
        <taxon>Apocrita</taxon>
        <taxon>Proctotrupomorpha</taxon>
        <taxon>Chalcidoidea</taxon>
        <taxon>Aphelinidae</taxon>
        <taxon>Aphelininae</taxon>
        <taxon>Eretmocerus</taxon>
    </lineage>
</organism>
<proteinExistence type="predicted"/>
<gene>
    <name evidence="1" type="ORF">QAD02_018037</name>
</gene>
<accession>A0ACC2PKE0</accession>
<evidence type="ECO:0000313" key="2">
    <source>
        <dbReference type="Proteomes" id="UP001239111"/>
    </source>
</evidence>
<name>A0ACC2PKE0_9HYME</name>
<dbReference type="Proteomes" id="UP001239111">
    <property type="component" value="Chromosome 1"/>
</dbReference>
<reference evidence="1" key="1">
    <citation type="submission" date="2023-04" db="EMBL/GenBank/DDBJ databases">
        <title>A chromosome-level genome assembly of the parasitoid wasp Eretmocerus hayati.</title>
        <authorList>
            <person name="Zhong Y."/>
            <person name="Liu S."/>
            <person name="Liu Y."/>
        </authorList>
    </citation>
    <scope>NUCLEOTIDE SEQUENCE</scope>
    <source>
        <strain evidence="1">ZJU_SS_LIU_2023</strain>
    </source>
</reference>
<dbReference type="EMBL" id="CM056741">
    <property type="protein sequence ID" value="KAJ8682245.1"/>
    <property type="molecule type" value="Genomic_DNA"/>
</dbReference>
<evidence type="ECO:0000313" key="1">
    <source>
        <dbReference type="EMBL" id="KAJ8682245.1"/>
    </source>
</evidence>
<protein>
    <submittedName>
        <fullName evidence="1">Uncharacterized protein</fullName>
    </submittedName>
</protein>
<sequence>MFIYQVFQSTIAVFFCIFFVVSVVADKPPENINNSSSYQLPRTISPESYDVLILPKVTEGDTFYKGEVILTFNVINETKKIVLHSDGLRIQHKKSVLQKVMDNSNLMPVRINDQIHDNETQFFTVDASRNLDKGKYLLSLYFEGAVLDGVVGFYRTYYILDNRKRWIGATQFSPTFARRAFPCMDEPGFKATFQIAIGHFGNETVSSNTLPKGKNTTSIRNYYITTFARTPRMSTYLVAWAVHDFTRIQSKENPRFSLWTRRSNTISPQSTPTNPILEDIPKIYSALQNWTGIDVPINKFELLALPDFLFGAMENWGLVTCRESMILISHSEMSIATIRSRIIAMAHEYAHTWFGNLMTMDFWNFAWLKEGFATYMSNLAVGMVHKDWRVMDLFSVSVMQPSLASDSVNYNRTLNGKKVGSPASIMKVIDLLIYNKGASIVRMMSDIVGERNFQNAMQSLLNDKKFQSITPSDLYSYLEGSIPTKIRSHKIPTSIGKIVESWANQPNFPLVQVSRESRREINRKLKISQVAFQLSENQQNISDGRAWWVPISIAVAQGTKNNLTEFSTWLTPRRPEMMDLPPDATWYLLNPRQIGYYRVKYDAENWQALIRILDSEKYQMIPTVARAGLIDDVFNLARAGYETYSLALDLIKYLPRETEYGPWTAACRAFQFIYRKLGGQPHVQTKFRSYALQLMSKTYKKFQFMEPPTDSHVDKLHRTLILFTACILNSEHCVSRSKEIFQNWASNKSRTVPANFRNAVYTTAISHGDYHNWLFLWNAFLKTDSHAEMEAIMEALGQTKNSSLIKK</sequence>
<keyword evidence="2" id="KW-1185">Reference proteome</keyword>